<dbReference type="PROSITE" id="PS01124">
    <property type="entry name" value="HTH_ARAC_FAMILY_2"/>
    <property type="match status" value="1"/>
</dbReference>
<dbReference type="InterPro" id="IPR020449">
    <property type="entry name" value="Tscrpt_reg_AraC-type_HTH"/>
</dbReference>
<accession>A0A7U3ZP78</accession>
<dbReference type="InterPro" id="IPR037923">
    <property type="entry name" value="HTH-like"/>
</dbReference>
<dbReference type="Pfam" id="PF02311">
    <property type="entry name" value="AraC_binding"/>
    <property type="match status" value="1"/>
</dbReference>
<evidence type="ECO:0000313" key="5">
    <source>
        <dbReference type="EMBL" id="AEI50821.1"/>
    </source>
</evidence>
<name>A0A7U3ZP78_RUNSL</name>
<dbReference type="Proteomes" id="UP000000493">
    <property type="component" value="Chromosome"/>
</dbReference>
<keyword evidence="3" id="KW-0804">Transcription</keyword>
<evidence type="ECO:0000256" key="3">
    <source>
        <dbReference type="ARBA" id="ARBA00023163"/>
    </source>
</evidence>
<dbReference type="InterPro" id="IPR003313">
    <property type="entry name" value="AraC-bd"/>
</dbReference>
<dbReference type="InterPro" id="IPR014710">
    <property type="entry name" value="RmlC-like_jellyroll"/>
</dbReference>
<evidence type="ECO:0000259" key="4">
    <source>
        <dbReference type="PROSITE" id="PS01124"/>
    </source>
</evidence>
<dbReference type="PANTHER" id="PTHR43280:SF32">
    <property type="entry name" value="TRANSCRIPTIONAL REGULATORY PROTEIN"/>
    <property type="match status" value="1"/>
</dbReference>
<reference evidence="5 6" key="2">
    <citation type="journal article" date="2012" name="Stand. Genomic Sci.">
        <title>Complete genome sequence of the aquatic bacterium Runella slithyformis type strain (LSU 4(T)).</title>
        <authorList>
            <person name="Copeland A."/>
            <person name="Zhang X."/>
            <person name="Misra M."/>
            <person name="Lapidus A."/>
            <person name="Nolan M."/>
            <person name="Lucas S."/>
            <person name="Deshpande S."/>
            <person name="Cheng J.F."/>
            <person name="Tapia R."/>
            <person name="Goodwin L.A."/>
            <person name="Pitluck S."/>
            <person name="Liolios K."/>
            <person name="Pagani I."/>
            <person name="Ivanova N."/>
            <person name="Mikhailova N."/>
            <person name="Pati A."/>
            <person name="Chen A."/>
            <person name="Palaniappan K."/>
            <person name="Land M."/>
            <person name="Hauser L."/>
            <person name="Pan C."/>
            <person name="Jeffries C.D."/>
            <person name="Detter J.C."/>
            <person name="Brambilla E.M."/>
            <person name="Rohde M."/>
            <person name="Djao O.D."/>
            <person name="Goker M."/>
            <person name="Sikorski J."/>
            <person name="Tindall B.J."/>
            <person name="Woyke T."/>
            <person name="Bristow J."/>
            <person name="Eisen J.A."/>
            <person name="Markowitz V."/>
            <person name="Hugenholtz P."/>
            <person name="Kyrpides N.C."/>
            <person name="Klenk H.P."/>
            <person name="Mavromatis K."/>
        </authorList>
    </citation>
    <scope>NUCLEOTIDE SEQUENCE [LARGE SCALE GENOMIC DNA]</scope>
    <source>
        <strain evidence="6">ATCC 29530 / DSM 19594 / LMG 11500 / NCIMB 11436 / LSU 4</strain>
    </source>
</reference>
<keyword evidence="1" id="KW-0805">Transcription regulation</keyword>
<gene>
    <name evidence="5" type="ordered locus">Runsl_4499</name>
</gene>
<feature type="domain" description="HTH araC/xylS-type" evidence="4">
    <location>
        <begin position="189"/>
        <end position="287"/>
    </location>
</feature>
<dbReference type="Gene3D" id="2.60.120.10">
    <property type="entry name" value="Jelly Rolls"/>
    <property type="match status" value="1"/>
</dbReference>
<organism evidence="5 6">
    <name type="scientific">Runella slithyformis (strain ATCC 29530 / DSM 19594 / LMG 11500 / NCIMB 11436 / LSU 4)</name>
    <dbReference type="NCBI Taxonomy" id="761193"/>
    <lineage>
        <taxon>Bacteria</taxon>
        <taxon>Pseudomonadati</taxon>
        <taxon>Bacteroidota</taxon>
        <taxon>Cytophagia</taxon>
        <taxon>Cytophagales</taxon>
        <taxon>Spirosomataceae</taxon>
        <taxon>Runella</taxon>
    </lineage>
</organism>
<evidence type="ECO:0000256" key="1">
    <source>
        <dbReference type="ARBA" id="ARBA00023015"/>
    </source>
</evidence>
<dbReference type="InterPro" id="IPR018060">
    <property type="entry name" value="HTH_AraC"/>
</dbReference>
<dbReference type="GO" id="GO:0003700">
    <property type="term" value="F:DNA-binding transcription factor activity"/>
    <property type="evidence" value="ECO:0007669"/>
    <property type="project" value="InterPro"/>
</dbReference>
<keyword evidence="2" id="KW-0238">DNA-binding</keyword>
<reference evidence="6" key="1">
    <citation type="submission" date="2011-06" db="EMBL/GenBank/DDBJ databases">
        <title>The complete genome of chromosome of Runella slithyformis DSM 19594.</title>
        <authorList>
            <consortium name="US DOE Joint Genome Institute (JGI-PGF)"/>
            <person name="Lucas S."/>
            <person name="Han J."/>
            <person name="Lapidus A."/>
            <person name="Bruce D."/>
            <person name="Goodwin L."/>
            <person name="Pitluck S."/>
            <person name="Peters L."/>
            <person name="Kyrpides N."/>
            <person name="Mavromatis K."/>
            <person name="Ivanova N."/>
            <person name="Ovchinnikova G."/>
            <person name="Zhang X."/>
            <person name="Misra M."/>
            <person name="Detter J.C."/>
            <person name="Tapia R."/>
            <person name="Han C."/>
            <person name="Land M."/>
            <person name="Hauser L."/>
            <person name="Markowitz V."/>
            <person name="Cheng J.-F."/>
            <person name="Hugenholtz P."/>
            <person name="Woyke T."/>
            <person name="Wu D."/>
            <person name="Tindall B."/>
            <person name="Faehrich R."/>
            <person name="Brambilla E."/>
            <person name="Klenk H.-P."/>
            <person name="Eisen J.A."/>
        </authorList>
    </citation>
    <scope>NUCLEOTIDE SEQUENCE [LARGE SCALE GENOMIC DNA]</scope>
    <source>
        <strain evidence="6">ATCC 29530 / DSM 19594 / LMG 11500 / NCIMB 11436 / LSU 4</strain>
    </source>
</reference>
<dbReference type="SUPFAM" id="SSF46689">
    <property type="entry name" value="Homeodomain-like"/>
    <property type="match status" value="1"/>
</dbReference>
<dbReference type="RefSeq" id="WP_013930113.1">
    <property type="nucleotide sequence ID" value="NC_015703.1"/>
</dbReference>
<evidence type="ECO:0000256" key="2">
    <source>
        <dbReference type="ARBA" id="ARBA00023125"/>
    </source>
</evidence>
<dbReference type="SUPFAM" id="SSF51215">
    <property type="entry name" value="Regulatory protein AraC"/>
    <property type="match status" value="1"/>
</dbReference>
<keyword evidence="6" id="KW-1185">Reference proteome</keyword>
<dbReference type="InterPro" id="IPR009057">
    <property type="entry name" value="Homeodomain-like_sf"/>
</dbReference>
<dbReference type="PANTHER" id="PTHR43280">
    <property type="entry name" value="ARAC-FAMILY TRANSCRIPTIONAL REGULATOR"/>
    <property type="match status" value="1"/>
</dbReference>
<proteinExistence type="predicted"/>
<dbReference type="AlphaFoldDB" id="A0A7U3ZP78"/>
<dbReference type="Pfam" id="PF12833">
    <property type="entry name" value="HTH_18"/>
    <property type="match status" value="1"/>
</dbReference>
<dbReference type="Gene3D" id="1.10.10.60">
    <property type="entry name" value="Homeodomain-like"/>
    <property type="match status" value="1"/>
</dbReference>
<dbReference type="GO" id="GO:0043565">
    <property type="term" value="F:sequence-specific DNA binding"/>
    <property type="evidence" value="ECO:0007669"/>
    <property type="project" value="InterPro"/>
</dbReference>
<protein>
    <submittedName>
        <fullName evidence="5">Transcriptional regulator, AraC family</fullName>
    </submittedName>
</protein>
<dbReference type="EMBL" id="CP002859">
    <property type="protein sequence ID" value="AEI50821.1"/>
    <property type="molecule type" value="Genomic_DNA"/>
</dbReference>
<sequence>MAQLPIYGIIEFPEAGPPHSFYANDLKLHLESHQFVNTPHKHSTFIAVLFTSGTGTHWIDFNTYEVKSGSIFMLTPGQVHNWTLSEDVQGFVFFHTQAFYNDVYLTKKLEDFPFYYLQTNYPVIYLPSDELSVIADLFKTICEEQRKNAPFKQHVLVSLVDLVYLRLARLYKEERLSVDRQHSHYNRLKQLKKLIDEHFKHKKLPKEYADLLHMTTRHLNRICQETIHQSTSNLILQRVMIEAQRMLIYNNVTVSAVADELGYTDYSYFIRIFKKNVGESPKKFQQRMAEAAFRE</sequence>
<dbReference type="KEGG" id="rsi:Runsl_4499"/>
<evidence type="ECO:0000313" key="6">
    <source>
        <dbReference type="Proteomes" id="UP000000493"/>
    </source>
</evidence>
<dbReference type="PRINTS" id="PR00032">
    <property type="entry name" value="HTHARAC"/>
</dbReference>
<dbReference type="SMART" id="SM00342">
    <property type="entry name" value="HTH_ARAC"/>
    <property type="match status" value="1"/>
</dbReference>